<organism evidence="1 2">
    <name type="scientific">Methylobacterium mesophilicum SR1.6/6</name>
    <dbReference type="NCBI Taxonomy" id="908290"/>
    <lineage>
        <taxon>Bacteria</taxon>
        <taxon>Pseudomonadati</taxon>
        <taxon>Pseudomonadota</taxon>
        <taxon>Alphaproteobacteria</taxon>
        <taxon>Hyphomicrobiales</taxon>
        <taxon>Methylobacteriaceae</taxon>
        <taxon>Methylobacterium</taxon>
    </lineage>
</organism>
<dbReference type="RefSeq" id="WP_039894036.1">
    <property type="nucleotide sequence ID" value="NZ_CP043538.1"/>
</dbReference>
<reference evidence="1 2" key="2">
    <citation type="journal article" date="2013" name="Genome Announc.">
        <title>Draft Genome Sequence of Methylobacterium mesophilicum Strain SR1.6/6, Isolated from Citrus sinensis.</title>
        <authorList>
            <person name="Marinho Almeida D."/>
            <person name="Dini-Andreote F."/>
            <person name="Camargo Neves A.A."/>
            <person name="Juca Ramos R.T."/>
            <person name="Andreote F.D."/>
            <person name="Carneiro A.R."/>
            <person name="Oliveira de Souza Lima A."/>
            <person name="Caracciolo Gomes de Sa P.H."/>
            <person name="Ribeiro Barbosa M.S."/>
            <person name="Araujo W.L."/>
            <person name="Silva A."/>
        </authorList>
    </citation>
    <scope>NUCLEOTIDE SEQUENCE [LARGE SCALE GENOMIC DNA]</scope>
    <source>
        <strain evidence="1 2">SR1.6/6</strain>
    </source>
</reference>
<gene>
    <name evidence="1" type="ORF">MMSR116_24895</name>
</gene>
<dbReference type="EMBL" id="CP043538">
    <property type="protein sequence ID" value="QGY04781.1"/>
    <property type="molecule type" value="Genomic_DNA"/>
</dbReference>
<sequence length="71" mass="7751">MRKQSLRAFVEIAPDCFVPCKKLAFDAEALAGAANMLEADIRKAIGGMAPLVGEDTILRICREVMAEDRGR</sequence>
<protein>
    <submittedName>
        <fullName evidence="1">Uncharacterized protein</fullName>
    </submittedName>
</protein>
<accession>A0A6B9FQA8</accession>
<dbReference type="AlphaFoldDB" id="A0A6B9FQA8"/>
<dbReference type="Proteomes" id="UP000012488">
    <property type="component" value="Chromosome"/>
</dbReference>
<evidence type="ECO:0000313" key="2">
    <source>
        <dbReference type="Proteomes" id="UP000012488"/>
    </source>
</evidence>
<dbReference type="KEGG" id="mmes:MMSR116_24895"/>
<reference evidence="1 2" key="1">
    <citation type="journal article" date="2012" name="Genet. Mol. Biol.">
        <title>Analysis of 16S rRNA and mxaF genes revealing insights into Methylobacterium niche-specific plant association.</title>
        <authorList>
            <person name="Dourado M.N."/>
            <person name="Andreote F.D."/>
            <person name="Dini-Andreote F."/>
            <person name="Conti R."/>
            <person name="Araujo J.M."/>
            <person name="Araujo W.L."/>
        </authorList>
    </citation>
    <scope>NUCLEOTIDE SEQUENCE [LARGE SCALE GENOMIC DNA]</scope>
    <source>
        <strain evidence="1 2">SR1.6/6</strain>
    </source>
</reference>
<name>A0A6B9FQA8_9HYPH</name>
<proteinExistence type="predicted"/>
<evidence type="ECO:0000313" key="1">
    <source>
        <dbReference type="EMBL" id="QGY04781.1"/>
    </source>
</evidence>